<feature type="compositionally biased region" description="Polar residues" evidence="2">
    <location>
        <begin position="724"/>
        <end position="740"/>
    </location>
</feature>
<protein>
    <recommendedName>
        <fullName evidence="3">Guanylate kinase-like domain-containing protein</fullName>
    </recommendedName>
</protein>
<dbReference type="InterPro" id="IPR032675">
    <property type="entry name" value="LRR_dom_sf"/>
</dbReference>
<evidence type="ECO:0000259" key="3">
    <source>
        <dbReference type="PROSITE" id="PS50052"/>
    </source>
</evidence>
<keyword evidence="5" id="KW-1185">Reference proteome</keyword>
<proteinExistence type="predicted"/>
<evidence type="ECO:0000256" key="2">
    <source>
        <dbReference type="SAM" id="MobiDB-lite"/>
    </source>
</evidence>
<evidence type="ECO:0000313" key="4">
    <source>
        <dbReference type="EMBL" id="CAH3154976.1"/>
    </source>
</evidence>
<dbReference type="CDD" id="cd00071">
    <property type="entry name" value="GMPK"/>
    <property type="match status" value="1"/>
</dbReference>
<dbReference type="GO" id="GO:0004385">
    <property type="term" value="F:GMP kinase activity"/>
    <property type="evidence" value="ECO:0007669"/>
    <property type="project" value="TreeGrafter"/>
</dbReference>
<dbReference type="GO" id="GO:0005829">
    <property type="term" value="C:cytosol"/>
    <property type="evidence" value="ECO:0007669"/>
    <property type="project" value="TreeGrafter"/>
</dbReference>
<dbReference type="SMART" id="SM00365">
    <property type="entry name" value="LRR_SD22"/>
    <property type="match status" value="4"/>
</dbReference>
<feature type="domain" description="Guanylate kinase-like" evidence="3">
    <location>
        <begin position="367"/>
        <end position="550"/>
    </location>
</feature>
<dbReference type="InterPro" id="IPR001611">
    <property type="entry name" value="Leu-rich_rpt"/>
</dbReference>
<organism evidence="4 5">
    <name type="scientific">Pocillopora meandrina</name>
    <dbReference type="NCBI Taxonomy" id="46732"/>
    <lineage>
        <taxon>Eukaryota</taxon>
        <taxon>Metazoa</taxon>
        <taxon>Cnidaria</taxon>
        <taxon>Anthozoa</taxon>
        <taxon>Hexacorallia</taxon>
        <taxon>Scleractinia</taxon>
        <taxon>Astrocoeniina</taxon>
        <taxon>Pocilloporidae</taxon>
        <taxon>Pocillopora</taxon>
    </lineage>
</organism>
<dbReference type="PANTHER" id="PTHR23117">
    <property type="entry name" value="GUANYLATE KINASE-RELATED"/>
    <property type="match status" value="1"/>
</dbReference>
<dbReference type="PROSITE" id="PS50052">
    <property type="entry name" value="GUANYLATE_KINASE_2"/>
    <property type="match status" value="1"/>
</dbReference>
<feature type="compositionally biased region" description="Basic and acidic residues" evidence="2">
    <location>
        <begin position="20"/>
        <end position="30"/>
    </location>
</feature>
<gene>
    <name evidence="4" type="ORF">PMEA_00027827</name>
</gene>
<dbReference type="SMART" id="SM00072">
    <property type="entry name" value="GuKc"/>
    <property type="match status" value="1"/>
</dbReference>
<dbReference type="Pfam" id="PF14580">
    <property type="entry name" value="LRR_9"/>
    <property type="match status" value="1"/>
</dbReference>
<sequence length="788" mass="88388">METTSDHEVTNEMTPWADSEAQRTESRTAVESETNGQQVNPAKDTSLQEEEPEDQETNEFEEMIADGLSQLGRSADGTLQVYLHLFLPGCGLTDITCLQEYIHLQNVVLSHNSLTDLSPLGCMPYLVFLDVSHNELTTVLDFKPPLGLRDVIMSHNKIEVLPDLSAHHCLTRLTLDYNSISEIQGLSSCHRLTHLSLMNNNISRIANLDNLPLKSLDLSNNNIKKIENLETLKYLEKINLSRNSIRSMKGLQNHNLLQEIDLEENQVIDIAEVRYIRELNLLRNLNLLGNPIQGMPDYRLSLLFRIQTLTELDRSKVSLEEKVASVNMFNPPPEVIAARDHMFHVTKSLLQPTRIHDSTLPSVDTPYPMLILCGPPGSGKRYLARRLCQEFPDFFGFGVCHTTRMPRKKEENLEDYCFVTQEQFEQGVVMGKFLQTCQLAGNWYGVTREAVESVAREGLAAVFYMDLEGVLSFKNTYFEPRYVLVLPVSREIHEARLRERGDYPEPLLLQSLERATLCLEHNRKNPGFFDMAINSEDLSDAYKRLKLLVMEYLGMSPPSTVQSELFSESMTSVETSQTEDTVNHGAKSGTSQTTSVTVNMAARTWSRRSDSSTIPPKGVKLIKQKTPVEILSLERRQTQIKAAVAGIHQISLEQFMMGTRQAVSATFQPSSTQHSPTDVKRPNSVPLNFNASLASMMANASSQNEARDGGLESNISESDEEQDGTSSIVSSARAYSNDDAQSPKESDEEDEDSRDLLDFIQTETLDLHDTGSVPFSGLFGQVEIANSI</sequence>
<name>A0AAU9XSZ1_9CNID</name>
<dbReference type="InterPro" id="IPR008144">
    <property type="entry name" value="Guanylate_kin-like_dom"/>
</dbReference>
<feature type="compositionally biased region" description="Polar residues" evidence="2">
    <location>
        <begin position="666"/>
        <end position="676"/>
    </location>
</feature>
<accession>A0AAU9XSZ1</accession>
<dbReference type="InterPro" id="IPR008145">
    <property type="entry name" value="GK/Ca_channel_bsu"/>
</dbReference>
<keyword evidence="1" id="KW-0808">Transferase</keyword>
<dbReference type="Gene3D" id="3.40.50.300">
    <property type="entry name" value="P-loop containing nucleotide triphosphate hydrolases"/>
    <property type="match status" value="1"/>
</dbReference>
<comment type="caution">
    <text evidence="4">The sequence shown here is derived from an EMBL/GenBank/DDBJ whole genome shotgun (WGS) entry which is preliminary data.</text>
</comment>
<dbReference type="AlphaFoldDB" id="A0AAU9XSZ1"/>
<dbReference type="FunFam" id="3.80.10.10:FF:000191">
    <property type="entry name" value="Leucine rich repeats and guanylate kinase domain containing"/>
    <property type="match status" value="1"/>
</dbReference>
<dbReference type="Pfam" id="PF00625">
    <property type="entry name" value="Guanylate_kin"/>
    <property type="match status" value="1"/>
</dbReference>
<feature type="region of interest" description="Disordered" evidence="2">
    <location>
        <begin position="1"/>
        <end position="57"/>
    </location>
</feature>
<feature type="compositionally biased region" description="Acidic residues" evidence="2">
    <location>
        <begin position="47"/>
        <end position="57"/>
    </location>
</feature>
<dbReference type="SUPFAM" id="SSF52540">
    <property type="entry name" value="P-loop containing nucleoside triphosphate hydrolases"/>
    <property type="match status" value="1"/>
</dbReference>
<dbReference type="PROSITE" id="PS51450">
    <property type="entry name" value="LRR"/>
    <property type="match status" value="5"/>
</dbReference>
<evidence type="ECO:0000313" key="5">
    <source>
        <dbReference type="Proteomes" id="UP001159428"/>
    </source>
</evidence>
<dbReference type="EMBL" id="CALNXJ010000057">
    <property type="protein sequence ID" value="CAH3154976.1"/>
    <property type="molecule type" value="Genomic_DNA"/>
</dbReference>
<dbReference type="Gene3D" id="3.80.10.10">
    <property type="entry name" value="Ribonuclease Inhibitor"/>
    <property type="match status" value="2"/>
</dbReference>
<dbReference type="PANTHER" id="PTHR23117:SF18">
    <property type="entry name" value="LEUCINE-RICH REPEAT AND GUANYLATE KINASE DOMAIN-CONTAINING PROTEIN"/>
    <property type="match status" value="1"/>
</dbReference>
<evidence type="ECO:0000256" key="1">
    <source>
        <dbReference type="ARBA" id="ARBA00022679"/>
    </source>
</evidence>
<dbReference type="SUPFAM" id="SSF52058">
    <property type="entry name" value="L domain-like"/>
    <property type="match status" value="1"/>
</dbReference>
<feature type="region of interest" description="Disordered" evidence="2">
    <location>
        <begin position="698"/>
        <end position="756"/>
    </location>
</feature>
<dbReference type="FunFam" id="3.40.50.300:FF:000828">
    <property type="entry name" value="leucine-rich repeat and guanylate kinase domain-containing protein-like"/>
    <property type="match status" value="1"/>
</dbReference>
<feature type="compositionally biased region" description="Basic and acidic residues" evidence="2">
    <location>
        <begin position="1"/>
        <end position="10"/>
    </location>
</feature>
<dbReference type="InterPro" id="IPR027417">
    <property type="entry name" value="P-loop_NTPase"/>
</dbReference>
<feature type="region of interest" description="Disordered" evidence="2">
    <location>
        <begin position="666"/>
        <end position="685"/>
    </location>
</feature>
<dbReference type="Proteomes" id="UP001159428">
    <property type="component" value="Unassembled WGS sequence"/>
</dbReference>
<feature type="compositionally biased region" description="Polar residues" evidence="2">
    <location>
        <begin position="31"/>
        <end position="45"/>
    </location>
</feature>
<reference evidence="4 5" key="1">
    <citation type="submission" date="2022-05" db="EMBL/GenBank/DDBJ databases">
        <authorList>
            <consortium name="Genoscope - CEA"/>
            <person name="William W."/>
        </authorList>
    </citation>
    <scope>NUCLEOTIDE SEQUENCE [LARGE SCALE GENOMIC DNA]</scope>
</reference>